<comment type="caution">
    <text evidence="2">The sequence shown here is derived from an EMBL/GenBank/DDBJ whole genome shotgun (WGS) entry which is preliminary data.</text>
</comment>
<evidence type="ECO:0000313" key="2">
    <source>
        <dbReference type="EMBL" id="KJY36398.1"/>
    </source>
</evidence>
<proteinExistence type="predicted"/>
<dbReference type="Proteomes" id="UP000033551">
    <property type="component" value="Unassembled WGS sequence"/>
</dbReference>
<protein>
    <submittedName>
        <fullName evidence="2">Uncharacterized protein</fullName>
    </submittedName>
</protein>
<keyword evidence="3" id="KW-1185">Reference proteome</keyword>
<dbReference type="AlphaFoldDB" id="A0A0F4JRJ8"/>
<sequence length="65" mass="6666">MARTRASRPRRTVRRPRASAAGLAAGVLLTGLFGAPVHAYTAATPSPAPPVGSVPGNARDARYTP</sequence>
<feature type="region of interest" description="Disordered" evidence="1">
    <location>
        <begin position="42"/>
        <end position="65"/>
    </location>
</feature>
<reference evidence="2 3" key="1">
    <citation type="submission" date="2015-02" db="EMBL/GenBank/DDBJ databases">
        <authorList>
            <person name="Ju K.-S."/>
            <person name="Doroghazi J.R."/>
            <person name="Metcalf W."/>
        </authorList>
    </citation>
    <scope>NUCLEOTIDE SEQUENCE [LARGE SCALE GENOMIC DNA]</scope>
    <source>
        <strain evidence="2 3">NRRL ISP-5550</strain>
    </source>
</reference>
<organism evidence="2 3">
    <name type="scientific">Streptomyces katrae</name>
    <dbReference type="NCBI Taxonomy" id="68223"/>
    <lineage>
        <taxon>Bacteria</taxon>
        <taxon>Bacillati</taxon>
        <taxon>Actinomycetota</taxon>
        <taxon>Actinomycetes</taxon>
        <taxon>Kitasatosporales</taxon>
        <taxon>Streptomycetaceae</taxon>
        <taxon>Streptomyces</taxon>
    </lineage>
</organism>
<accession>A0A0F4JRJ8</accession>
<feature type="non-terminal residue" evidence="2">
    <location>
        <position position="65"/>
    </location>
</feature>
<evidence type="ECO:0000256" key="1">
    <source>
        <dbReference type="SAM" id="MobiDB-lite"/>
    </source>
</evidence>
<gene>
    <name evidence="2" type="ORF">VR44_08105</name>
</gene>
<dbReference type="EMBL" id="JZWV01000163">
    <property type="protein sequence ID" value="KJY36398.1"/>
    <property type="molecule type" value="Genomic_DNA"/>
</dbReference>
<name>A0A0F4JRJ8_9ACTN</name>
<evidence type="ECO:0000313" key="3">
    <source>
        <dbReference type="Proteomes" id="UP000033551"/>
    </source>
</evidence>